<dbReference type="Pfam" id="PF13426">
    <property type="entry name" value="PAS_9"/>
    <property type="match status" value="1"/>
</dbReference>
<dbReference type="AlphaFoldDB" id="A0A7C0Z8N6"/>
<feature type="non-terminal residue" evidence="2">
    <location>
        <position position="79"/>
    </location>
</feature>
<dbReference type="SMART" id="SM00091">
    <property type="entry name" value="PAS"/>
    <property type="match status" value="1"/>
</dbReference>
<proteinExistence type="predicted"/>
<dbReference type="PROSITE" id="PS50112">
    <property type="entry name" value="PAS"/>
    <property type="match status" value="1"/>
</dbReference>
<reference evidence="2" key="1">
    <citation type="journal article" date="2020" name="mSystems">
        <title>Genome- and Community-Level Interaction Insights into Carbon Utilization and Element Cycling Functions of Hydrothermarchaeota in Hydrothermal Sediment.</title>
        <authorList>
            <person name="Zhou Z."/>
            <person name="Liu Y."/>
            <person name="Xu W."/>
            <person name="Pan J."/>
            <person name="Luo Z.H."/>
            <person name="Li M."/>
        </authorList>
    </citation>
    <scope>NUCLEOTIDE SEQUENCE [LARGE SCALE GENOMIC DNA]</scope>
    <source>
        <strain evidence="2">HyVt-102</strain>
    </source>
</reference>
<protein>
    <submittedName>
        <fullName evidence="2">PAS domain S-box protein</fullName>
    </submittedName>
</protein>
<dbReference type="InterPro" id="IPR000014">
    <property type="entry name" value="PAS"/>
</dbReference>
<organism evidence="2">
    <name type="scientific">candidate division WOR-3 bacterium</name>
    <dbReference type="NCBI Taxonomy" id="2052148"/>
    <lineage>
        <taxon>Bacteria</taxon>
        <taxon>Bacteria division WOR-3</taxon>
    </lineage>
</organism>
<dbReference type="Proteomes" id="UP000885847">
    <property type="component" value="Unassembled WGS sequence"/>
</dbReference>
<dbReference type="EMBL" id="DQWE01000009">
    <property type="protein sequence ID" value="HDI82190.1"/>
    <property type="molecule type" value="Genomic_DNA"/>
</dbReference>
<dbReference type="Gene3D" id="3.30.450.20">
    <property type="entry name" value="PAS domain"/>
    <property type="match status" value="1"/>
</dbReference>
<dbReference type="SUPFAM" id="SSF55785">
    <property type="entry name" value="PYP-like sensor domain (PAS domain)"/>
    <property type="match status" value="1"/>
</dbReference>
<evidence type="ECO:0000313" key="2">
    <source>
        <dbReference type="EMBL" id="HDI82190.1"/>
    </source>
</evidence>
<name>A0A7C0Z8N6_UNCW3</name>
<dbReference type="InterPro" id="IPR035965">
    <property type="entry name" value="PAS-like_dom_sf"/>
</dbReference>
<gene>
    <name evidence="2" type="ORF">ENF18_00180</name>
</gene>
<comment type="caution">
    <text evidence="2">The sequence shown here is derived from an EMBL/GenBank/DDBJ whole genome shotgun (WGS) entry which is preliminary data.</text>
</comment>
<feature type="domain" description="PAS" evidence="1">
    <location>
        <begin position="1"/>
        <end position="42"/>
    </location>
</feature>
<sequence>MENLMECFKEGVAVVDENWKFISINDKGCEAIGLKREKVIGKDCAEIFPTCFKEEVLKRKNSIFNKKTTIKTGDGEMPV</sequence>
<accession>A0A7C0Z8N6</accession>
<dbReference type="NCBIfam" id="TIGR00229">
    <property type="entry name" value="sensory_box"/>
    <property type="match status" value="1"/>
</dbReference>
<dbReference type="CDD" id="cd00130">
    <property type="entry name" value="PAS"/>
    <property type="match status" value="1"/>
</dbReference>
<evidence type="ECO:0000259" key="1">
    <source>
        <dbReference type="PROSITE" id="PS50112"/>
    </source>
</evidence>